<dbReference type="Gene3D" id="1.10.10.250">
    <property type="entry name" value="Ribosomal protein L11, C-terminal domain"/>
    <property type="match status" value="1"/>
</dbReference>
<dbReference type="AlphaFoldDB" id="A0A2W2H6Y8"/>
<sequence length="140" mass="14951">MAKKISRVVKIQSRAGEANPASVGKDLGPLGVNLMEFCKRYNAATQDLRGFDVTAVLTVFDDRSFEMVTKKPTTASLLRHAAGLTAGSPRPGHAPAGTITREQLQEVVRGKMSDLNTDDPAEAEKIIAGTARSMGLVVKE</sequence>
<dbReference type="Pfam" id="PF00298">
    <property type="entry name" value="Ribosomal_L11"/>
    <property type="match status" value="1"/>
</dbReference>
<name>A0A2W2H6Y8_9ACTN</name>
<keyword evidence="5 7" id="KW-0689">Ribosomal protein</keyword>
<dbReference type="GO" id="GO:0070180">
    <property type="term" value="F:large ribosomal subunit rRNA binding"/>
    <property type="evidence" value="ECO:0007669"/>
    <property type="project" value="UniProtKB-UniRule"/>
</dbReference>
<dbReference type="SUPFAM" id="SSF54747">
    <property type="entry name" value="Ribosomal L11/L12e N-terminal domain"/>
    <property type="match status" value="1"/>
</dbReference>
<dbReference type="NCBIfam" id="TIGR01632">
    <property type="entry name" value="L11_bact"/>
    <property type="match status" value="1"/>
</dbReference>
<dbReference type="InterPro" id="IPR020784">
    <property type="entry name" value="Ribosomal_uL11_N"/>
</dbReference>
<evidence type="ECO:0000256" key="4">
    <source>
        <dbReference type="ARBA" id="ARBA00022884"/>
    </source>
</evidence>
<feature type="domain" description="Large ribosomal subunit protein uL11 N-terminal" evidence="11">
    <location>
        <begin position="9"/>
        <end position="65"/>
    </location>
</feature>
<comment type="function">
    <text evidence="7 9">Forms part of the ribosomal stalk which helps the ribosome interact with GTP-bound translation factors.</text>
</comment>
<reference evidence="12 13" key="1">
    <citation type="submission" date="2018-01" db="EMBL/GenBank/DDBJ databases">
        <title>Draft genome sequence of Sphaerisporangium sp. 7K107.</title>
        <authorList>
            <person name="Sahin N."/>
            <person name="Saygin H."/>
            <person name="Ay H."/>
        </authorList>
    </citation>
    <scope>NUCLEOTIDE SEQUENCE [LARGE SCALE GENOMIC DNA]</scope>
    <source>
        <strain evidence="12 13">7K107</strain>
    </source>
</reference>
<accession>A0A2W2H6Y8</accession>
<dbReference type="Pfam" id="PF03946">
    <property type="entry name" value="Ribosomal_L11_N"/>
    <property type="match status" value="1"/>
</dbReference>
<keyword evidence="2 7" id="KW-0488">Methylation</keyword>
<evidence type="ECO:0000259" key="11">
    <source>
        <dbReference type="Pfam" id="PF03946"/>
    </source>
</evidence>
<dbReference type="SMART" id="SM00649">
    <property type="entry name" value="RL11"/>
    <property type="match status" value="1"/>
</dbReference>
<dbReference type="EMBL" id="POUA01000162">
    <property type="protein sequence ID" value="PZG41987.1"/>
    <property type="molecule type" value="Genomic_DNA"/>
</dbReference>
<organism evidence="12 13">
    <name type="scientific">Spongiactinospora gelatinilytica</name>
    <dbReference type="NCBI Taxonomy" id="2666298"/>
    <lineage>
        <taxon>Bacteria</taxon>
        <taxon>Bacillati</taxon>
        <taxon>Actinomycetota</taxon>
        <taxon>Actinomycetes</taxon>
        <taxon>Streptosporangiales</taxon>
        <taxon>Streptosporangiaceae</taxon>
        <taxon>Spongiactinospora</taxon>
    </lineage>
</organism>
<dbReference type="GO" id="GO:0022625">
    <property type="term" value="C:cytosolic large ribosomal subunit"/>
    <property type="evidence" value="ECO:0007669"/>
    <property type="project" value="TreeGrafter"/>
</dbReference>
<evidence type="ECO:0000256" key="7">
    <source>
        <dbReference type="HAMAP-Rule" id="MF_00736"/>
    </source>
</evidence>
<dbReference type="PANTHER" id="PTHR11661">
    <property type="entry name" value="60S RIBOSOMAL PROTEIN L12"/>
    <property type="match status" value="1"/>
</dbReference>
<dbReference type="GO" id="GO:0006412">
    <property type="term" value="P:translation"/>
    <property type="evidence" value="ECO:0007669"/>
    <property type="project" value="UniProtKB-UniRule"/>
</dbReference>
<dbReference type="InterPro" id="IPR020783">
    <property type="entry name" value="Ribosomal_uL11_C"/>
</dbReference>
<keyword evidence="3 7" id="KW-0699">rRNA-binding</keyword>
<evidence type="ECO:0000259" key="10">
    <source>
        <dbReference type="Pfam" id="PF00298"/>
    </source>
</evidence>
<evidence type="ECO:0000313" key="13">
    <source>
        <dbReference type="Proteomes" id="UP000248544"/>
    </source>
</evidence>
<evidence type="ECO:0000256" key="1">
    <source>
        <dbReference type="ARBA" id="ARBA00010537"/>
    </source>
</evidence>
<dbReference type="InterPro" id="IPR006519">
    <property type="entry name" value="Ribosomal_uL11_bac-typ"/>
</dbReference>
<evidence type="ECO:0000256" key="5">
    <source>
        <dbReference type="ARBA" id="ARBA00022980"/>
    </source>
</evidence>
<feature type="domain" description="Large ribosomal subunit protein uL11 C-terminal" evidence="10">
    <location>
        <begin position="70"/>
        <end position="138"/>
    </location>
</feature>
<dbReference type="InterPro" id="IPR036796">
    <property type="entry name" value="Ribosomal_uL11_N_sf"/>
</dbReference>
<evidence type="ECO:0000256" key="9">
    <source>
        <dbReference type="RuleBase" id="RU003979"/>
    </source>
</evidence>
<dbReference type="PANTHER" id="PTHR11661:SF1">
    <property type="entry name" value="LARGE RIBOSOMAL SUBUNIT PROTEIN UL11M"/>
    <property type="match status" value="1"/>
</dbReference>
<evidence type="ECO:0000313" key="12">
    <source>
        <dbReference type="EMBL" id="PZG41987.1"/>
    </source>
</evidence>
<dbReference type="RefSeq" id="WP_111169041.1">
    <property type="nucleotide sequence ID" value="NZ_POUA01000162.1"/>
</dbReference>
<dbReference type="SUPFAM" id="SSF46906">
    <property type="entry name" value="Ribosomal protein L11, C-terminal domain"/>
    <property type="match status" value="1"/>
</dbReference>
<evidence type="ECO:0000256" key="3">
    <source>
        <dbReference type="ARBA" id="ARBA00022730"/>
    </source>
</evidence>
<evidence type="ECO:0000256" key="2">
    <source>
        <dbReference type="ARBA" id="ARBA00022481"/>
    </source>
</evidence>
<comment type="similarity">
    <text evidence="1 7 8">Belongs to the universal ribosomal protein uL11 family.</text>
</comment>
<dbReference type="InterPro" id="IPR020785">
    <property type="entry name" value="Ribosomal_uL11_CS"/>
</dbReference>
<dbReference type="Gene3D" id="3.30.1550.10">
    <property type="entry name" value="Ribosomal protein L11/L12, N-terminal domain"/>
    <property type="match status" value="1"/>
</dbReference>
<gene>
    <name evidence="7 12" type="primary">rplK</name>
    <name evidence="12" type="ORF">C1I98_20410</name>
</gene>
<dbReference type="InterPro" id="IPR000911">
    <property type="entry name" value="Ribosomal_uL11"/>
</dbReference>
<keyword evidence="4 7" id="KW-0694">RNA-binding</keyword>
<comment type="caution">
    <text evidence="12">The sequence shown here is derived from an EMBL/GenBank/DDBJ whole genome shotgun (WGS) entry which is preliminary data.</text>
</comment>
<protein>
    <recommendedName>
        <fullName evidence="7">Large ribosomal subunit protein uL11</fullName>
    </recommendedName>
</protein>
<dbReference type="HAMAP" id="MF_00736">
    <property type="entry name" value="Ribosomal_uL11"/>
    <property type="match status" value="1"/>
</dbReference>
<comment type="PTM">
    <text evidence="7 9">One or more lysine residues are methylated.</text>
</comment>
<keyword evidence="6 7" id="KW-0687">Ribonucleoprotein</keyword>
<evidence type="ECO:0000256" key="6">
    <source>
        <dbReference type="ARBA" id="ARBA00023274"/>
    </source>
</evidence>
<evidence type="ECO:0000256" key="8">
    <source>
        <dbReference type="RuleBase" id="RU003978"/>
    </source>
</evidence>
<dbReference type="InterPro" id="IPR036769">
    <property type="entry name" value="Ribosomal_uL11_C_sf"/>
</dbReference>
<dbReference type="GO" id="GO:0003735">
    <property type="term" value="F:structural constituent of ribosome"/>
    <property type="evidence" value="ECO:0007669"/>
    <property type="project" value="InterPro"/>
</dbReference>
<proteinExistence type="inferred from homology"/>
<dbReference type="PROSITE" id="PS00359">
    <property type="entry name" value="RIBOSOMAL_L11"/>
    <property type="match status" value="1"/>
</dbReference>
<dbReference type="CDD" id="cd00349">
    <property type="entry name" value="Ribosomal_L11"/>
    <property type="match status" value="1"/>
</dbReference>
<keyword evidence="13" id="KW-1185">Reference proteome</keyword>
<comment type="subunit">
    <text evidence="7">Part of the ribosomal stalk of the 50S ribosomal subunit. Interacts with L10 and the large rRNA to form the base of the stalk. L10 forms an elongated spine to which L12 dimers bind in a sequential fashion forming a multimeric L10(L12)X complex.</text>
</comment>
<dbReference type="Proteomes" id="UP000248544">
    <property type="component" value="Unassembled WGS sequence"/>
</dbReference>